<dbReference type="Proteomes" id="UP000821866">
    <property type="component" value="Unassembled WGS sequence"/>
</dbReference>
<evidence type="ECO:0000313" key="2">
    <source>
        <dbReference type="EMBL" id="KAH7986043.1"/>
    </source>
</evidence>
<reference evidence="2" key="2">
    <citation type="submission" date="2021-09" db="EMBL/GenBank/DDBJ databases">
        <authorList>
            <person name="Jia N."/>
            <person name="Wang J."/>
            <person name="Shi W."/>
            <person name="Du L."/>
            <person name="Sun Y."/>
            <person name="Zhan W."/>
            <person name="Jiang J."/>
            <person name="Wang Q."/>
            <person name="Zhang B."/>
            <person name="Ji P."/>
            <person name="Sakyi L.B."/>
            <person name="Cui X."/>
            <person name="Yuan T."/>
            <person name="Jiang B."/>
            <person name="Yang W."/>
            <person name="Lam T.T.-Y."/>
            <person name="Chang Q."/>
            <person name="Ding S."/>
            <person name="Wang X."/>
            <person name="Zhu J."/>
            <person name="Ruan X."/>
            <person name="Zhao L."/>
            <person name="Wei J."/>
            <person name="Que T."/>
            <person name="Du C."/>
            <person name="Cheng J."/>
            <person name="Dai P."/>
            <person name="Han X."/>
            <person name="Huang E."/>
            <person name="Gao Y."/>
            <person name="Liu J."/>
            <person name="Shao H."/>
            <person name="Ye R."/>
            <person name="Li L."/>
            <person name="Wei W."/>
            <person name="Wang X."/>
            <person name="Wang C."/>
            <person name="Huo Q."/>
            <person name="Li W."/>
            <person name="Guo W."/>
            <person name="Chen H."/>
            <person name="Chen S."/>
            <person name="Zhou L."/>
            <person name="Zhou L."/>
            <person name="Ni X."/>
            <person name="Tian J."/>
            <person name="Zhou Y."/>
            <person name="Sheng Y."/>
            <person name="Liu T."/>
            <person name="Pan Y."/>
            <person name="Xia L."/>
            <person name="Li J."/>
            <person name="Zhao F."/>
            <person name="Cao W."/>
        </authorList>
    </citation>
    <scope>NUCLEOTIDE SEQUENCE</scope>
    <source>
        <strain evidence="2">Rmic-2018</strain>
        <tissue evidence="2">Larvae</tissue>
    </source>
</reference>
<dbReference type="AlphaFoldDB" id="A0A9J6D274"/>
<sequence length="251" mass="27599">MARLLPRTARRQLRPLAMPRFFRTTTTKTLSPTTSRCLRRHSMPGSHRLFCLGPRCLRPPPRRRPSVDEDAVVPYEPDEVPEQPVSDNATLQMPPDHTRLLNDKASLLRSLLRDLPSVESWAQCEAAWTRAVALAVVAVRLPPDVLPTTLLSGVEELAGEPADHQTTRPSSSSYEYCSPAEEELPGLTAGRVIGSPPPPSPEAMTPRRVDQHSGSTYGPQEEGVDTAGSESAWVLAEMTAELWALSWLPVS</sequence>
<reference evidence="2" key="1">
    <citation type="journal article" date="2020" name="Cell">
        <title>Large-Scale Comparative Analyses of Tick Genomes Elucidate Their Genetic Diversity and Vector Capacities.</title>
        <authorList>
            <consortium name="Tick Genome and Microbiome Consortium (TIGMIC)"/>
            <person name="Jia N."/>
            <person name="Wang J."/>
            <person name="Shi W."/>
            <person name="Du L."/>
            <person name="Sun Y."/>
            <person name="Zhan W."/>
            <person name="Jiang J.F."/>
            <person name="Wang Q."/>
            <person name="Zhang B."/>
            <person name="Ji P."/>
            <person name="Bell-Sakyi L."/>
            <person name="Cui X.M."/>
            <person name="Yuan T.T."/>
            <person name="Jiang B.G."/>
            <person name="Yang W.F."/>
            <person name="Lam T.T."/>
            <person name="Chang Q.C."/>
            <person name="Ding S.J."/>
            <person name="Wang X.J."/>
            <person name="Zhu J.G."/>
            <person name="Ruan X.D."/>
            <person name="Zhao L."/>
            <person name="Wei J.T."/>
            <person name="Ye R.Z."/>
            <person name="Que T.C."/>
            <person name="Du C.H."/>
            <person name="Zhou Y.H."/>
            <person name="Cheng J.X."/>
            <person name="Dai P.F."/>
            <person name="Guo W.B."/>
            <person name="Han X.H."/>
            <person name="Huang E.J."/>
            <person name="Li L.F."/>
            <person name="Wei W."/>
            <person name="Gao Y.C."/>
            <person name="Liu J.Z."/>
            <person name="Shao H.Z."/>
            <person name="Wang X."/>
            <person name="Wang C.C."/>
            <person name="Yang T.C."/>
            <person name="Huo Q.B."/>
            <person name="Li W."/>
            <person name="Chen H.Y."/>
            <person name="Chen S.E."/>
            <person name="Zhou L.G."/>
            <person name="Ni X.B."/>
            <person name="Tian J.H."/>
            <person name="Sheng Y."/>
            <person name="Liu T."/>
            <person name="Pan Y.S."/>
            <person name="Xia L.Y."/>
            <person name="Li J."/>
            <person name="Zhao F."/>
            <person name="Cao W.C."/>
        </authorList>
    </citation>
    <scope>NUCLEOTIDE SEQUENCE</scope>
    <source>
        <strain evidence="2">Rmic-2018</strain>
    </source>
</reference>
<organism evidence="2 3">
    <name type="scientific">Rhipicephalus microplus</name>
    <name type="common">Cattle tick</name>
    <name type="synonym">Boophilus microplus</name>
    <dbReference type="NCBI Taxonomy" id="6941"/>
    <lineage>
        <taxon>Eukaryota</taxon>
        <taxon>Metazoa</taxon>
        <taxon>Ecdysozoa</taxon>
        <taxon>Arthropoda</taxon>
        <taxon>Chelicerata</taxon>
        <taxon>Arachnida</taxon>
        <taxon>Acari</taxon>
        <taxon>Parasitiformes</taxon>
        <taxon>Ixodida</taxon>
        <taxon>Ixodoidea</taxon>
        <taxon>Ixodidae</taxon>
        <taxon>Rhipicephalinae</taxon>
        <taxon>Rhipicephalus</taxon>
        <taxon>Boophilus</taxon>
    </lineage>
</organism>
<proteinExistence type="predicted"/>
<evidence type="ECO:0000256" key="1">
    <source>
        <dbReference type="SAM" id="MobiDB-lite"/>
    </source>
</evidence>
<comment type="caution">
    <text evidence="2">The sequence shown here is derived from an EMBL/GenBank/DDBJ whole genome shotgun (WGS) entry which is preliminary data.</text>
</comment>
<feature type="region of interest" description="Disordered" evidence="1">
    <location>
        <begin position="77"/>
        <end position="96"/>
    </location>
</feature>
<name>A0A9J6D274_RHIMP</name>
<feature type="region of interest" description="Disordered" evidence="1">
    <location>
        <begin position="158"/>
        <end position="230"/>
    </location>
</feature>
<dbReference type="EMBL" id="JABSTU010001409">
    <property type="protein sequence ID" value="KAH7986043.1"/>
    <property type="molecule type" value="Genomic_DNA"/>
</dbReference>
<gene>
    <name evidence="2" type="ORF">HPB51_026727</name>
</gene>
<accession>A0A9J6D274</accession>
<evidence type="ECO:0000313" key="3">
    <source>
        <dbReference type="Proteomes" id="UP000821866"/>
    </source>
</evidence>
<protein>
    <submittedName>
        <fullName evidence="2">Uncharacterized protein</fullName>
    </submittedName>
</protein>
<keyword evidence="3" id="KW-1185">Reference proteome</keyword>